<sequence length="284" mass="31775">MKTDFSEVKIPFISFTLGAFCVKIAGMIESLLKEGERIDQLFSTDVRIIQNKAVFSYSIDSVLLSRFPKVPSRGVIVDLCAGNGAVGLFASTRTKASIIEVELQERLADMGQRSIQLNQLEDQVTMICDDLKNLLHHVPRSGVDLMLCNPPYFKSHASSKKNISEHYLLARHEITTNLEEICQVARHALKSNGRLAMVHRPDRFLEIIDSLRAHGLAPKRVQFVYPKLGKDANMLLIEAIKDGSIEGLNILPPLIVHKENGDYTDSIFDIYFGNTSQGNPRHDS</sequence>
<gene>
    <name evidence="2" type="ORF">KB584_05895</name>
</gene>
<dbReference type="Pfam" id="PF05175">
    <property type="entry name" value="MTS"/>
    <property type="match status" value="1"/>
</dbReference>
<name>A0AAE4Q5W6_STRCB</name>
<reference evidence="2" key="1">
    <citation type="submission" date="2021-04" db="EMBL/GenBank/DDBJ databases">
        <title>Draft genomes of 20 S. canis strains.</title>
        <authorList>
            <person name="Pagnossin D."/>
            <person name="Weir W."/>
            <person name="Smith A."/>
            <person name="Ure R."/>
            <person name="Oravcova K."/>
        </authorList>
    </citation>
    <scope>NUCLEOTIDE SEQUENCE</scope>
    <source>
        <strain evidence="2">284</strain>
    </source>
</reference>
<dbReference type="AlphaFoldDB" id="A0AAE4Q5W6"/>
<dbReference type="GO" id="GO:0008757">
    <property type="term" value="F:S-adenosylmethionine-dependent methyltransferase activity"/>
    <property type="evidence" value="ECO:0007669"/>
    <property type="project" value="UniProtKB-ARBA"/>
</dbReference>
<dbReference type="Gene3D" id="3.40.50.150">
    <property type="entry name" value="Vaccinia Virus protein VP39"/>
    <property type="match status" value="1"/>
</dbReference>
<dbReference type="CDD" id="cd02440">
    <property type="entry name" value="AdoMet_MTases"/>
    <property type="match status" value="1"/>
</dbReference>
<evidence type="ECO:0000313" key="2">
    <source>
        <dbReference type="EMBL" id="MDV5976994.1"/>
    </source>
</evidence>
<dbReference type="EMBL" id="JAGQEX010000010">
    <property type="protein sequence ID" value="MDV5976994.1"/>
    <property type="molecule type" value="Genomic_DNA"/>
</dbReference>
<evidence type="ECO:0000259" key="1">
    <source>
        <dbReference type="Pfam" id="PF05175"/>
    </source>
</evidence>
<dbReference type="InterPro" id="IPR007848">
    <property type="entry name" value="Small_mtfrase_dom"/>
</dbReference>
<dbReference type="GO" id="GO:0008170">
    <property type="term" value="F:N-methyltransferase activity"/>
    <property type="evidence" value="ECO:0007669"/>
    <property type="project" value="UniProtKB-ARBA"/>
</dbReference>
<feature type="domain" description="Methyltransferase small" evidence="1">
    <location>
        <begin position="46"/>
        <end position="200"/>
    </location>
</feature>
<dbReference type="InterPro" id="IPR002052">
    <property type="entry name" value="DNA_methylase_N6_adenine_CS"/>
</dbReference>
<dbReference type="GO" id="GO:0032259">
    <property type="term" value="P:methylation"/>
    <property type="evidence" value="ECO:0007669"/>
    <property type="project" value="InterPro"/>
</dbReference>
<dbReference type="SUPFAM" id="SSF53335">
    <property type="entry name" value="S-adenosyl-L-methionine-dependent methyltransferases"/>
    <property type="match status" value="1"/>
</dbReference>
<dbReference type="GO" id="GO:0003676">
    <property type="term" value="F:nucleic acid binding"/>
    <property type="evidence" value="ECO:0007669"/>
    <property type="project" value="InterPro"/>
</dbReference>
<evidence type="ECO:0000313" key="3">
    <source>
        <dbReference type="Proteomes" id="UP001186118"/>
    </source>
</evidence>
<organism evidence="2 3">
    <name type="scientific">Streptococcus canis</name>
    <dbReference type="NCBI Taxonomy" id="1329"/>
    <lineage>
        <taxon>Bacteria</taxon>
        <taxon>Bacillati</taxon>
        <taxon>Bacillota</taxon>
        <taxon>Bacilli</taxon>
        <taxon>Lactobacillales</taxon>
        <taxon>Streptococcaceae</taxon>
        <taxon>Streptococcus</taxon>
    </lineage>
</organism>
<proteinExistence type="predicted"/>
<dbReference type="Proteomes" id="UP001186118">
    <property type="component" value="Unassembled WGS sequence"/>
</dbReference>
<dbReference type="PROSITE" id="PS00092">
    <property type="entry name" value="N6_MTASE"/>
    <property type="match status" value="1"/>
</dbReference>
<protein>
    <submittedName>
        <fullName evidence="2">tRNA1(Val) (Adenine(37)-N6)-methyltransferase</fullName>
    </submittedName>
</protein>
<comment type="caution">
    <text evidence="2">The sequence shown here is derived from an EMBL/GenBank/DDBJ whole genome shotgun (WGS) entry which is preliminary data.</text>
</comment>
<dbReference type="PANTHER" id="PTHR47739">
    <property type="entry name" value="TRNA1(VAL) (ADENINE(37)-N6)-METHYLTRANSFERASE"/>
    <property type="match status" value="1"/>
</dbReference>
<dbReference type="InterPro" id="IPR029063">
    <property type="entry name" value="SAM-dependent_MTases_sf"/>
</dbReference>
<dbReference type="PANTHER" id="PTHR47739:SF1">
    <property type="entry name" value="TRNA1(VAL) (ADENINE(37)-N6)-METHYLTRANSFERASE"/>
    <property type="match status" value="1"/>
</dbReference>
<dbReference type="InterPro" id="IPR050210">
    <property type="entry name" value="tRNA_Adenine-N(6)_MTase"/>
</dbReference>
<accession>A0AAE4Q5W6</accession>